<feature type="region of interest" description="Disordered" evidence="1">
    <location>
        <begin position="99"/>
        <end position="134"/>
    </location>
</feature>
<evidence type="ECO:0000256" key="1">
    <source>
        <dbReference type="SAM" id="MobiDB-lite"/>
    </source>
</evidence>
<comment type="caution">
    <text evidence="2">The sequence shown here is derived from an EMBL/GenBank/DDBJ whole genome shotgun (WGS) entry which is preliminary data.</text>
</comment>
<gene>
    <name evidence="2" type="ORF">KQX54_005865</name>
</gene>
<accession>A0AAV7IMH5</accession>
<evidence type="ECO:0000313" key="2">
    <source>
        <dbReference type="EMBL" id="KAH0553920.1"/>
    </source>
</evidence>
<name>A0AAV7IMH5_COTGL</name>
<dbReference type="EMBL" id="JAHXZJ010001119">
    <property type="protein sequence ID" value="KAH0553920.1"/>
    <property type="molecule type" value="Genomic_DNA"/>
</dbReference>
<organism evidence="2 3">
    <name type="scientific">Cotesia glomerata</name>
    <name type="common">Lepidopteran parasitic wasp</name>
    <name type="synonym">Apanteles glomeratus</name>
    <dbReference type="NCBI Taxonomy" id="32391"/>
    <lineage>
        <taxon>Eukaryota</taxon>
        <taxon>Metazoa</taxon>
        <taxon>Ecdysozoa</taxon>
        <taxon>Arthropoda</taxon>
        <taxon>Hexapoda</taxon>
        <taxon>Insecta</taxon>
        <taxon>Pterygota</taxon>
        <taxon>Neoptera</taxon>
        <taxon>Endopterygota</taxon>
        <taxon>Hymenoptera</taxon>
        <taxon>Apocrita</taxon>
        <taxon>Ichneumonoidea</taxon>
        <taxon>Braconidae</taxon>
        <taxon>Microgastrinae</taxon>
        <taxon>Cotesia</taxon>
    </lineage>
</organism>
<evidence type="ECO:0000313" key="3">
    <source>
        <dbReference type="Proteomes" id="UP000826195"/>
    </source>
</evidence>
<sequence>MGNNFKPQSLARRRFSGLPGPFGQGRHVDSFSVARVRPRTSKGITDLLLLNLVRLEAACPSKKIILYVGSKNHLIRKPRAFQDTKIRLFSRLESRSLSELTRQIAPPTKNGHAPPPTESRKSYQSVNPSGVRAW</sequence>
<dbReference type="Proteomes" id="UP000826195">
    <property type="component" value="Unassembled WGS sequence"/>
</dbReference>
<proteinExistence type="predicted"/>
<keyword evidence="3" id="KW-1185">Reference proteome</keyword>
<dbReference type="AlphaFoldDB" id="A0AAV7IMH5"/>
<reference evidence="2 3" key="1">
    <citation type="journal article" date="2021" name="J. Hered.">
        <title>A chromosome-level genome assembly of the parasitoid wasp, Cotesia glomerata (Hymenoptera: Braconidae).</title>
        <authorList>
            <person name="Pinto B.J."/>
            <person name="Weis J.J."/>
            <person name="Gamble T."/>
            <person name="Ode P.J."/>
            <person name="Paul R."/>
            <person name="Zaspel J.M."/>
        </authorList>
    </citation>
    <scope>NUCLEOTIDE SEQUENCE [LARGE SCALE GENOMIC DNA]</scope>
    <source>
        <strain evidence="2">CgM1</strain>
    </source>
</reference>
<protein>
    <submittedName>
        <fullName evidence="2">Uncharacterized protein</fullName>
    </submittedName>
</protein>